<keyword evidence="3" id="KW-1185">Reference proteome</keyword>
<feature type="region of interest" description="Disordered" evidence="1">
    <location>
        <begin position="35"/>
        <end position="98"/>
    </location>
</feature>
<dbReference type="EMBL" id="CP045894">
    <property type="protein sequence ID" value="QQP54787.1"/>
    <property type="molecule type" value="Genomic_DNA"/>
</dbReference>
<protein>
    <submittedName>
        <fullName evidence="2">Uncharacterized protein</fullName>
    </submittedName>
</protein>
<feature type="compositionally biased region" description="Low complexity" evidence="1">
    <location>
        <begin position="71"/>
        <end position="84"/>
    </location>
</feature>
<evidence type="ECO:0000313" key="3">
    <source>
        <dbReference type="Proteomes" id="UP000595437"/>
    </source>
</evidence>
<feature type="region of interest" description="Disordered" evidence="1">
    <location>
        <begin position="1"/>
        <end position="23"/>
    </location>
</feature>
<dbReference type="AlphaFoldDB" id="A0A7T8QTS5"/>
<name>A0A7T8QTS5_CALRO</name>
<dbReference type="Proteomes" id="UP000595437">
    <property type="component" value="Chromosome 5"/>
</dbReference>
<gene>
    <name evidence="2" type="ORF">FKW44_007728</name>
</gene>
<accession>A0A7T8QTS5</accession>
<evidence type="ECO:0000256" key="1">
    <source>
        <dbReference type="SAM" id="MobiDB-lite"/>
    </source>
</evidence>
<evidence type="ECO:0000313" key="2">
    <source>
        <dbReference type="EMBL" id="QQP54787.1"/>
    </source>
</evidence>
<proteinExistence type="predicted"/>
<reference evidence="3" key="1">
    <citation type="submission" date="2021-01" db="EMBL/GenBank/DDBJ databases">
        <title>Caligus Genome Assembly.</title>
        <authorList>
            <person name="Gallardo-Escarate C."/>
        </authorList>
    </citation>
    <scope>NUCLEOTIDE SEQUENCE [LARGE SCALE GENOMIC DNA]</scope>
</reference>
<organism evidence="2 3">
    <name type="scientific">Caligus rogercresseyi</name>
    <name type="common">Sea louse</name>
    <dbReference type="NCBI Taxonomy" id="217165"/>
    <lineage>
        <taxon>Eukaryota</taxon>
        <taxon>Metazoa</taxon>
        <taxon>Ecdysozoa</taxon>
        <taxon>Arthropoda</taxon>
        <taxon>Crustacea</taxon>
        <taxon>Multicrustacea</taxon>
        <taxon>Hexanauplia</taxon>
        <taxon>Copepoda</taxon>
        <taxon>Siphonostomatoida</taxon>
        <taxon>Caligidae</taxon>
        <taxon>Caligus</taxon>
    </lineage>
</organism>
<sequence>MEEEELLRERTGSSHPRSCFRRRREQAPRVLYWGSEPSGIVPRTGLPREGPWESLETRRRVPADTSPGVPTRLRGGSLSSSTTGIRRHTEYPIGGGGGGVAPRLPLLLPCVSERLSAEGSSDKMREIT</sequence>